<sequence length="164" mass="18515">MRDRMERFVLLPFTAGCIAESSIAVTKPTPTRTRDGEMEQEEEYDDENEEESLSGENSKSPSSLLPLPIFQKLFKNIKNFSTSFAYKDELEETETRMEIGFPTNVKHVTHIGLDGCASSILSKGWNNFDEPETKNLPSVPLTPVELAMTTYADKPSFRSLLQTK</sequence>
<feature type="domain" description="CRIB" evidence="2">
    <location>
        <begin position="99"/>
        <end position="112"/>
    </location>
</feature>
<evidence type="ECO:0000256" key="1">
    <source>
        <dbReference type="SAM" id="MobiDB-lite"/>
    </source>
</evidence>
<dbReference type="CDD" id="cd00132">
    <property type="entry name" value="CRIB"/>
    <property type="match status" value="1"/>
</dbReference>
<dbReference type="GO" id="GO:0009860">
    <property type="term" value="P:pollen tube growth"/>
    <property type="evidence" value="ECO:0000318"/>
    <property type="project" value="GO_Central"/>
</dbReference>
<dbReference type="OMA" id="DPIRGWD"/>
<reference evidence="3 4" key="1">
    <citation type="journal article" date="2013" name="Proc. Natl. Acad. Sci. U.S.A.">
        <title>Fine-scale variation in meiotic recombination in Mimulus inferred from population shotgun sequencing.</title>
        <authorList>
            <person name="Hellsten U."/>
            <person name="Wright K.M."/>
            <person name="Jenkins J."/>
            <person name="Shu S."/>
            <person name="Yuan Y."/>
            <person name="Wessler S.R."/>
            <person name="Schmutz J."/>
            <person name="Willis J.H."/>
            <person name="Rokhsar D.S."/>
        </authorList>
    </citation>
    <scope>NUCLEOTIDE SEQUENCE [LARGE SCALE GENOMIC DNA]</scope>
    <source>
        <strain evidence="4">cv. DUN x IM62</strain>
    </source>
</reference>
<dbReference type="AlphaFoldDB" id="A0A022RH27"/>
<dbReference type="InterPro" id="IPR044509">
    <property type="entry name" value="RIC2/4"/>
</dbReference>
<dbReference type="PANTHER" id="PTHR46931:SF15">
    <property type="entry name" value="CRIB DOMAIN-CONTAINING PROTEIN"/>
    <property type="match status" value="1"/>
</dbReference>
<dbReference type="GO" id="GO:0005886">
    <property type="term" value="C:plasma membrane"/>
    <property type="evidence" value="ECO:0000318"/>
    <property type="project" value="GO_Central"/>
</dbReference>
<feature type="region of interest" description="Disordered" evidence="1">
    <location>
        <begin position="22"/>
        <end position="64"/>
    </location>
</feature>
<feature type="compositionally biased region" description="Acidic residues" evidence="1">
    <location>
        <begin position="38"/>
        <end position="53"/>
    </location>
</feature>
<dbReference type="PROSITE" id="PS50108">
    <property type="entry name" value="CRIB"/>
    <property type="match status" value="1"/>
</dbReference>
<evidence type="ECO:0000313" key="4">
    <source>
        <dbReference type="Proteomes" id="UP000030748"/>
    </source>
</evidence>
<dbReference type="InterPro" id="IPR000095">
    <property type="entry name" value="CRIB_dom"/>
</dbReference>
<proteinExistence type="predicted"/>
<name>A0A022RH27_ERYGU</name>
<dbReference type="EMBL" id="KI630443">
    <property type="protein sequence ID" value="EYU39707.1"/>
    <property type="molecule type" value="Genomic_DNA"/>
</dbReference>
<dbReference type="PhylomeDB" id="A0A022RH27"/>
<evidence type="ECO:0000313" key="3">
    <source>
        <dbReference type="EMBL" id="EYU39707.1"/>
    </source>
</evidence>
<keyword evidence="4" id="KW-1185">Reference proteome</keyword>
<dbReference type="eggNOG" id="ENOG502S24M">
    <property type="taxonomic scope" value="Eukaryota"/>
</dbReference>
<dbReference type="KEGG" id="egt:105955606"/>
<dbReference type="OrthoDB" id="678664at2759"/>
<dbReference type="PANTHER" id="PTHR46931">
    <property type="entry name" value="CRIB DOMAIN-CONTAINING PROTEIN RIC2"/>
    <property type="match status" value="1"/>
</dbReference>
<gene>
    <name evidence="3" type="ORF">MIMGU_mgv1a015231mg</name>
</gene>
<protein>
    <recommendedName>
        <fullName evidence="2">CRIB domain-containing protein</fullName>
    </recommendedName>
</protein>
<feature type="compositionally biased region" description="Low complexity" evidence="1">
    <location>
        <begin position="54"/>
        <end position="64"/>
    </location>
</feature>
<dbReference type="STRING" id="4155.A0A022RH27"/>
<evidence type="ECO:0000259" key="2">
    <source>
        <dbReference type="PROSITE" id="PS50108"/>
    </source>
</evidence>
<organism evidence="3 4">
    <name type="scientific">Erythranthe guttata</name>
    <name type="common">Yellow monkey flower</name>
    <name type="synonym">Mimulus guttatus</name>
    <dbReference type="NCBI Taxonomy" id="4155"/>
    <lineage>
        <taxon>Eukaryota</taxon>
        <taxon>Viridiplantae</taxon>
        <taxon>Streptophyta</taxon>
        <taxon>Embryophyta</taxon>
        <taxon>Tracheophyta</taxon>
        <taxon>Spermatophyta</taxon>
        <taxon>Magnoliopsida</taxon>
        <taxon>eudicotyledons</taxon>
        <taxon>Gunneridae</taxon>
        <taxon>Pentapetalae</taxon>
        <taxon>asterids</taxon>
        <taxon>lamiids</taxon>
        <taxon>Lamiales</taxon>
        <taxon>Phrymaceae</taxon>
        <taxon>Erythranthe</taxon>
    </lineage>
</organism>
<accession>A0A022RH27</accession>
<dbReference type="Proteomes" id="UP000030748">
    <property type="component" value="Unassembled WGS sequence"/>
</dbReference>